<evidence type="ECO:0000313" key="3">
    <source>
        <dbReference type="Proteomes" id="UP001141253"/>
    </source>
</evidence>
<proteinExistence type="predicted"/>
<gene>
    <name evidence="2" type="ORF">OIU77_014252</name>
</gene>
<name>A0ABQ8ZWP1_9ROSI</name>
<dbReference type="InterPro" id="IPR055482">
    <property type="entry name" value="DUF7054"/>
</dbReference>
<comment type="caution">
    <text evidence="2">The sequence shown here is derived from an EMBL/GenBank/DDBJ whole genome shotgun (WGS) entry which is preliminary data.</text>
</comment>
<feature type="domain" description="DUF7054" evidence="1">
    <location>
        <begin position="14"/>
        <end position="96"/>
    </location>
</feature>
<dbReference type="Proteomes" id="UP001141253">
    <property type="component" value="Chromosome 10"/>
</dbReference>
<organism evidence="2 3">
    <name type="scientific">Salix suchowensis</name>
    <dbReference type="NCBI Taxonomy" id="1278906"/>
    <lineage>
        <taxon>Eukaryota</taxon>
        <taxon>Viridiplantae</taxon>
        <taxon>Streptophyta</taxon>
        <taxon>Embryophyta</taxon>
        <taxon>Tracheophyta</taxon>
        <taxon>Spermatophyta</taxon>
        <taxon>Magnoliopsida</taxon>
        <taxon>eudicotyledons</taxon>
        <taxon>Gunneridae</taxon>
        <taxon>Pentapetalae</taxon>
        <taxon>rosids</taxon>
        <taxon>fabids</taxon>
        <taxon>Malpighiales</taxon>
        <taxon>Salicaceae</taxon>
        <taxon>Saliceae</taxon>
        <taxon>Salix</taxon>
    </lineage>
</organism>
<evidence type="ECO:0000313" key="2">
    <source>
        <dbReference type="EMBL" id="KAJ6312691.1"/>
    </source>
</evidence>
<keyword evidence="3" id="KW-1185">Reference proteome</keyword>
<sequence>MVLYKQKRNQAAKGNRFLISVTVLGSAGPIRFVVNEEELVVAVIDTALKSYAREGRLPILGSDLNDFLLYCPNAGSDAISPWETIGSLGARNFMLCKKPQHLKVAGGVMGNLMQQLSRRGVGAGRHGLTSHSNIKVPFSLMDFPVEDMISSRQFIEVFSNFIQVLPSYSIWSSYWLVWLFHLPRHFPLGPFALIRGLREL</sequence>
<protein>
    <recommendedName>
        <fullName evidence="1">DUF7054 domain-containing protein</fullName>
    </recommendedName>
</protein>
<evidence type="ECO:0000259" key="1">
    <source>
        <dbReference type="Pfam" id="PF23156"/>
    </source>
</evidence>
<accession>A0ABQ8ZWP1</accession>
<dbReference type="PANTHER" id="PTHR33270:SF18">
    <property type="entry name" value="OS02G0324700 PROTEIN"/>
    <property type="match status" value="1"/>
</dbReference>
<dbReference type="PANTHER" id="PTHR33270">
    <property type="entry name" value="BNAC05G50380D PROTEIN"/>
    <property type="match status" value="1"/>
</dbReference>
<dbReference type="Pfam" id="PF23156">
    <property type="entry name" value="DUF7054"/>
    <property type="match status" value="1"/>
</dbReference>
<reference evidence="2" key="2">
    <citation type="journal article" date="2023" name="Int. J. Mol. Sci.">
        <title>De Novo Assembly and Annotation of 11 Diverse Shrub Willow (Salix) Genomes Reveals Novel Gene Organization in Sex-Linked Regions.</title>
        <authorList>
            <person name="Hyden B."/>
            <person name="Feng K."/>
            <person name="Yates T.B."/>
            <person name="Jawdy S."/>
            <person name="Cereghino C."/>
            <person name="Smart L.B."/>
            <person name="Muchero W."/>
        </authorList>
    </citation>
    <scope>NUCLEOTIDE SEQUENCE</scope>
    <source>
        <tissue evidence="2">Shoot tip</tissue>
    </source>
</reference>
<dbReference type="InterPro" id="IPR040358">
    <property type="entry name" value="At4g22758-like"/>
</dbReference>
<dbReference type="EMBL" id="JAPFFI010000024">
    <property type="protein sequence ID" value="KAJ6312691.1"/>
    <property type="molecule type" value="Genomic_DNA"/>
</dbReference>
<reference evidence="2" key="1">
    <citation type="submission" date="2022-10" db="EMBL/GenBank/DDBJ databases">
        <authorList>
            <person name="Hyden B.L."/>
            <person name="Feng K."/>
            <person name="Yates T."/>
            <person name="Jawdy S."/>
            <person name="Smart L.B."/>
            <person name="Muchero W."/>
        </authorList>
    </citation>
    <scope>NUCLEOTIDE SEQUENCE</scope>
    <source>
        <tissue evidence="2">Shoot tip</tissue>
    </source>
</reference>